<organism evidence="1">
    <name type="scientific">marine metagenome</name>
    <dbReference type="NCBI Taxonomy" id="408172"/>
    <lineage>
        <taxon>unclassified sequences</taxon>
        <taxon>metagenomes</taxon>
        <taxon>ecological metagenomes</taxon>
    </lineage>
</organism>
<gene>
    <name evidence="1" type="ORF">METZ01_LOCUS143796</name>
</gene>
<reference evidence="1" key="1">
    <citation type="submission" date="2018-05" db="EMBL/GenBank/DDBJ databases">
        <authorList>
            <person name="Lanie J.A."/>
            <person name="Ng W.-L."/>
            <person name="Kazmierczak K.M."/>
            <person name="Andrzejewski T.M."/>
            <person name="Davidsen T.M."/>
            <person name="Wayne K.J."/>
            <person name="Tettelin H."/>
            <person name="Glass J.I."/>
            <person name="Rusch D."/>
            <person name="Podicherti R."/>
            <person name="Tsui H.-C.T."/>
            <person name="Winkler M.E."/>
        </authorList>
    </citation>
    <scope>NUCLEOTIDE SEQUENCE</scope>
</reference>
<sequence length="36" mass="4305">MILLIPSELVNAMYDDKGRVDVKFQKKHGLLRKYRE</sequence>
<proteinExistence type="predicted"/>
<protein>
    <submittedName>
        <fullName evidence="1">Uncharacterized protein</fullName>
    </submittedName>
</protein>
<evidence type="ECO:0000313" key="1">
    <source>
        <dbReference type="EMBL" id="SVA90942.1"/>
    </source>
</evidence>
<dbReference type="EMBL" id="UINC01022070">
    <property type="protein sequence ID" value="SVA90942.1"/>
    <property type="molecule type" value="Genomic_DNA"/>
</dbReference>
<name>A0A381ZPY1_9ZZZZ</name>
<accession>A0A381ZPY1</accession>
<dbReference type="AlphaFoldDB" id="A0A381ZPY1"/>